<accession>W2KCT4</accession>
<dbReference type="AlphaFoldDB" id="W2KCT4"/>
<dbReference type="Proteomes" id="UP000054423">
    <property type="component" value="Unassembled WGS sequence"/>
</dbReference>
<gene>
    <name evidence="1" type="ORF">L917_17013</name>
</gene>
<name>W2KCT4_PHYNI</name>
<dbReference type="EMBL" id="KI682126">
    <property type="protein sequence ID" value="ETL82938.1"/>
    <property type="molecule type" value="Genomic_DNA"/>
</dbReference>
<proteinExistence type="predicted"/>
<protein>
    <submittedName>
        <fullName evidence="1">Uncharacterized protein</fullName>
    </submittedName>
</protein>
<sequence>MSSVAVRPPVLVDGYHLRFKDRRGRRESQLRHIKLANFPVLNELNRHS</sequence>
<reference evidence="1" key="1">
    <citation type="submission" date="2013-11" db="EMBL/GenBank/DDBJ databases">
        <title>The Genome Sequence of Phytophthora parasitica CHvinca01.</title>
        <authorList>
            <consortium name="The Broad Institute Genomics Platform"/>
            <person name="Russ C."/>
            <person name="Tyler B."/>
            <person name="Panabieres F."/>
            <person name="Shan W."/>
            <person name="Tripathy S."/>
            <person name="Grunwald N."/>
            <person name="Machado M."/>
            <person name="Johnson C.S."/>
            <person name="Arredondo F."/>
            <person name="Hong C."/>
            <person name="Coffey M."/>
            <person name="Young S.K."/>
            <person name="Zeng Q."/>
            <person name="Gargeya S."/>
            <person name="Fitzgerald M."/>
            <person name="Abouelleil A."/>
            <person name="Alvarado L."/>
            <person name="Chapman S.B."/>
            <person name="Gainer-Dewar J."/>
            <person name="Goldberg J."/>
            <person name="Griggs A."/>
            <person name="Gujja S."/>
            <person name="Hansen M."/>
            <person name="Howarth C."/>
            <person name="Imamovic A."/>
            <person name="Ireland A."/>
            <person name="Larimer J."/>
            <person name="McCowan C."/>
            <person name="Murphy C."/>
            <person name="Pearson M."/>
            <person name="Poon T.W."/>
            <person name="Priest M."/>
            <person name="Roberts A."/>
            <person name="Saif S."/>
            <person name="Shea T."/>
            <person name="Sykes S."/>
            <person name="Wortman J."/>
            <person name="Nusbaum C."/>
            <person name="Birren B."/>
        </authorList>
    </citation>
    <scope>NUCLEOTIDE SEQUENCE [LARGE SCALE GENOMIC DNA]</scope>
    <source>
        <strain evidence="1">CHvinca01</strain>
    </source>
</reference>
<organism evidence="1">
    <name type="scientific">Phytophthora nicotianae</name>
    <name type="common">Potato buckeye rot agent</name>
    <name type="synonym">Phytophthora parasitica</name>
    <dbReference type="NCBI Taxonomy" id="4792"/>
    <lineage>
        <taxon>Eukaryota</taxon>
        <taxon>Sar</taxon>
        <taxon>Stramenopiles</taxon>
        <taxon>Oomycota</taxon>
        <taxon>Peronosporomycetes</taxon>
        <taxon>Peronosporales</taxon>
        <taxon>Peronosporaceae</taxon>
        <taxon>Phytophthora</taxon>
    </lineage>
</organism>
<evidence type="ECO:0000313" key="1">
    <source>
        <dbReference type="EMBL" id="ETL82938.1"/>
    </source>
</evidence>